<sequence>MKHRNSSTITLELPNAMAVFISRFKQIVSRPLARVNFKLPRDPQKKLPYILLGVIIIGAVGLGINTLVKTSGDSRVEIKAARATQAINKEFSFPLKDDKGKVVTTITYTVEAAELRDEIVVKGQRASSVRGRTFLTIPLKINNPYNQAIEIQSKDYIRLIVNGKDKDLLAADIHNDPVTVQASSTKQTRLGFPINDTDKNIVLRVGELNGTKEDITLTF</sequence>
<keyword evidence="1" id="KW-1133">Transmembrane helix</keyword>
<keyword evidence="1" id="KW-0472">Membrane</keyword>
<keyword evidence="1" id="KW-0812">Transmembrane</keyword>
<dbReference type="Proteomes" id="UP000178759">
    <property type="component" value="Unassembled WGS sequence"/>
</dbReference>
<feature type="transmembrane region" description="Helical" evidence="1">
    <location>
        <begin position="47"/>
        <end position="68"/>
    </location>
</feature>
<protein>
    <recommendedName>
        <fullName evidence="4">DUF4352 domain-containing protein</fullName>
    </recommendedName>
</protein>
<evidence type="ECO:0000256" key="1">
    <source>
        <dbReference type="SAM" id="Phobius"/>
    </source>
</evidence>
<evidence type="ECO:0000313" key="3">
    <source>
        <dbReference type="Proteomes" id="UP000178759"/>
    </source>
</evidence>
<evidence type="ECO:0000313" key="2">
    <source>
        <dbReference type="EMBL" id="OGG23644.1"/>
    </source>
</evidence>
<reference evidence="2 3" key="1">
    <citation type="journal article" date="2016" name="Nat. Commun.">
        <title>Thousands of microbial genomes shed light on interconnected biogeochemical processes in an aquifer system.</title>
        <authorList>
            <person name="Anantharaman K."/>
            <person name="Brown C.T."/>
            <person name="Hug L.A."/>
            <person name="Sharon I."/>
            <person name="Castelle C.J."/>
            <person name="Probst A.J."/>
            <person name="Thomas B.C."/>
            <person name="Singh A."/>
            <person name="Wilkins M.J."/>
            <person name="Karaoz U."/>
            <person name="Brodie E.L."/>
            <person name="Williams K.H."/>
            <person name="Hubbard S.S."/>
            <person name="Banfield J.F."/>
        </authorList>
    </citation>
    <scope>NUCLEOTIDE SEQUENCE [LARGE SCALE GENOMIC DNA]</scope>
</reference>
<accession>A0A1F6AFZ4</accession>
<comment type="caution">
    <text evidence="2">The sequence shown here is derived from an EMBL/GenBank/DDBJ whole genome shotgun (WGS) entry which is preliminary data.</text>
</comment>
<dbReference type="AlphaFoldDB" id="A0A1F6AFZ4"/>
<dbReference type="EMBL" id="MFJV01000001">
    <property type="protein sequence ID" value="OGG23644.1"/>
    <property type="molecule type" value="Genomic_DNA"/>
</dbReference>
<dbReference type="STRING" id="1798392.A3A79_00350"/>
<organism evidence="2 3">
    <name type="scientific">Candidatus Gottesmanbacteria bacterium RIFCSPLOWO2_01_FULL_43_11b</name>
    <dbReference type="NCBI Taxonomy" id="1798392"/>
    <lineage>
        <taxon>Bacteria</taxon>
        <taxon>Candidatus Gottesmaniibacteriota</taxon>
    </lineage>
</organism>
<proteinExistence type="predicted"/>
<name>A0A1F6AFZ4_9BACT</name>
<gene>
    <name evidence="2" type="ORF">A3A79_00350</name>
</gene>
<evidence type="ECO:0008006" key="4">
    <source>
        <dbReference type="Google" id="ProtNLM"/>
    </source>
</evidence>